<evidence type="ECO:0008006" key="9">
    <source>
        <dbReference type="Google" id="ProtNLM"/>
    </source>
</evidence>
<proteinExistence type="predicted"/>
<dbReference type="PANTHER" id="PTHR23502">
    <property type="entry name" value="MAJOR FACILITATOR SUPERFAMILY"/>
    <property type="match status" value="1"/>
</dbReference>
<feature type="transmembrane region" description="Helical" evidence="6">
    <location>
        <begin position="287"/>
        <end position="315"/>
    </location>
</feature>
<protein>
    <recommendedName>
        <fullName evidence="9">MFS general substrate transporter</fullName>
    </recommendedName>
</protein>
<feature type="compositionally biased region" description="Polar residues" evidence="5">
    <location>
        <begin position="372"/>
        <end position="388"/>
    </location>
</feature>
<dbReference type="Gene3D" id="1.20.1250.20">
    <property type="entry name" value="MFS general substrate transporter like domains"/>
    <property type="match status" value="1"/>
</dbReference>
<comment type="subcellular location">
    <subcellularLocation>
        <location evidence="1">Membrane</location>
        <topology evidence="1">Multi-pass membrane protein</topology>
    </subcellularLocation>
</comment>
<evidence type="ECO:0000256" key="4">
    <source>
        <dbReference type="ARBA" id="ARBA00023136"/>
    </source>
</evidence>
<sequence length="388" mass="42905">MSGEHPSIPPDNASTVNDVFIEGSRAEKQSGSATPIKEQILVTWEENDPENPQLAPFAGPAIGPTISGYLQVSGVSWRWIFWLLAIFAGVCFLLIVFTLPETYGPVLLVKKAKRLRNETGDSRYVAPLELTNVSFTQRLKNILLKPFVVLIREPMLIAITAYMSFIYGNIYLLLQAYPVVFTQGHHLNTGVSGLMLLNLPVGGVIAVFIYILWVNPRYERAIQKHAPQPVPPEIRLEMTLIGAPLFVIAFFWFGVCLGVSVFFIFVRPSLPSSSSYDPSLSLINYIVDAYLFVAASALAANTFVRSIAGAVFPLFATQMYEALNPRWASTLLGLIALVMMPIPFVLIKFGPRLRRNSKYAPSKPKEVPTLSEAPTLTSPSGENMPQEK</sequence>
<keyword evidence="8" id="KW-1185">Reference proteome</keyword>
<dbReference type="OrthoDB" id="9986881at2759"/>
<accession>A0A9W8MDU4</accession>
<reference evidence="7" key="1">
    <citation type="submission" date="2022-06" db="EMBL/GenBank/DDBJ databases">
        <title>Genome Sequence of Candolleomyces eurysporus.</title>
        <authorList>
            <person name="Buettner E."/>
        </authorList>
    </citation>
    <scope>NUCLEOTIDE SEQUENCE</scope>
    <source>
        <strain evidence="7">VTCC 930004</strain>
    </source>
</reference>
<comment type="caution">
    <text evidence="7">The sequence shown here is derived from an EMBL/GenBank/DDBJ whole genome shotgun (WGS) entry which is preliminary data.</text>
</comment>
<dbReference type="GO" id="GO:0022857">
    <property type="term" value="F:transmembrane transporter activity"/>
    <property type="evidence" value="ECO:0007669"/>
    <property type="project" value="InterPro"/>
</dbReference>
<feature type="transmembrane region" description="Helical" evidence="6">
    <location>
        <begin position="327"/>
        <end position="347"/>
    </location>
</feature>
<keyword evidence="4 6" id="KW-0472">Membrane</keyword>
<dbReference type="AlphaFoldDB" id="A0A9W8MDU4"/>
<feature type="non-terminal residue" evidence="7">
    <location>
        <position position="1"/>
    </location>
</feature>
<evidence type="ECO:0000256" key="6">
    <source>
        <dbReference type="SAM" id="Phobius"/>
    </source>
</evidence>
<dbReference type="Pfam" id="PF07690">
    <property type="entry name" value="MFS_1"/>
    <property type="match status" value="1"/>
</dbReference>
<evidence type="ECO:0000313" key="7">
    <source>
        <dbReference type="EMBL" id="KAJ2924999.1"/>
    </source>
</evidence>
<feature type="transmembrane region" description="Helical" evidence="6">
    <location>
        <begin position="79"/>
        <end position="99"/>
    </location>
</feature>
<feature type="transmembrane region" description="Helical" evidence="6">
    <location>
        <begin position="155"/>
        <end position="174"/>
    </location>
</feature>
<dbReference type="EMBL" id="JANBPK010001198">
    <property type="protein sequence ID" value="KAJ2924999.1"/>
    <property type="molecule type" value="Genomic_DNA"/>
</dbReference>
<dbReference type="SUPFAM" id="SSF103473">
    <property type="entry name" value="MFS general substrate transporter"/>
    <property type="match status" value="1"/>
</dbReference>
<dbReference type="InterPro" id="IPR036259">
    <property type="entry name" value="MFS_trans_sf"/>
</dbReference>
<evidence type="ECO:0000256" key="2">
    <source>
        <dbReference type="ARBA" id="ARBA00022692"/>
    </source>
</evidence>
<evidence type="ECO:0000256" key="3">
    <source>
        <dbReference type="ARBA" id="ARBA00022989"/>
    </source>
</evidence>
<dbReference type="PANTHER" id="PTHR23502:SF173">
    <property type="entry name" value="MFS-MULTIDRUG-RESISTANCE TRANSPORTER-RELATED"/>
    <property type="match status" value="1"/>
</dbReference>
<dbReference type="Proteomes" id="UP001140091">
    <property type="component" value="Unassembled WGS sequence"/>
</dbReference>
<feature type="region of interest" description="Disordered" evidence="5">
    <location>
        <begin position="358"/>
        <end position="388"/>
    </location>
</feature>
<dbReference type="InterPro" id="IPR011701">
    <property type="entry name" value="MFS"/>
</dbReference>
<name>A0A9W8MDU4_9AGAR</name>
<keyword evidence="2 6" id="KW-0812">Transmembrane</keyword>
<evidence type="ECO:0000313" key="8">
    <source>
        <dbReference type="Proteomes" id="UP001140091"/>
    </source>
</evidence>
<evidence type="ECO:0000256" key="5">
    <source>
        <dbReference type="SAM" id="MobiDB-lite"/>
    </source>
</evidence>
<organism evidence="7 8">
    <name type="scientific">Candolleomyces eurysporus</name>
    <dbReference type="NCBI Taxonomy" id="2828524"/>
    <lineage>
        <taxon>Eukaryota</taxon>
        <taxon>Fungi</taxon>
        <taxon>Dikarya</taxon>
        <taxon>Basidiomycota</taxon>
        <taxon>Agaricomycotina</taxon>
        <taxon>Agaricomycetes</taxon>
        <taxon>Agaricomycetidae</taxon>
        <taxon>Agaricales</taxon>
        <taxon>Agaricineae</taxon>
        <taxon>Psathyrellaceae</taxon>
        <taxon>Candolleomyces</taxon>
    </lineage>
</organism>
<gene>
    <name evidence="7" type="ORF">H1R20_g12101</name>
</gene>
<feature type="transmembrane region" description="Helical" evidence="6">
    <location>
        <begin position="194"/>
        <end position="213"/>
    </location>
</feature>
<feature type="transmembrane region" description="Helical" evidence="6">
    <location>
        <begin position="241"/>
        <end position="266"/>
    </location>
</feature>
<dbReference type="GO" id="GO:0005886">
    <property type="term" value="C:plasma membrane"/>
    <property type="evidence" value="ECO:0007669"/>
    <property type="project" value="TreeGrafter"/>
</dbReference>
<keyword evidence="3 6" id="KW-1133">Transmembrane helix</keyword>
<evidence type="ECO:0000256" key="1">
    <source>
        <dbReference type="ARBA" id="ARBA00004141"/>
    </source>
</evidence>